<feature type="transmembrane region" description="Helical" evidence="5">
    <location>
        <begin position="165"/>
        <end position="186"/>
    </location>
</feature>
<dbReference type="SUPFAM" id="SSF103473">
    <property type="entry name" value="MFS general substrate transporter"/>
    <property type="match status" value="1"/>
</dbReference>
<sequence>MAHHLLPLIRQTFVMTSAIFQTLVCGLILGFPTILFAALTQPDSDIKVDENTATTIVAIRGIGFFTFSILIFVVLQKIGRRRTQILSVLPGIAGWILCYFAHSALQLMVMHVMLGLHLGAALSVVTMVIGEYSSPRYRGVFLMVKTAFIASGVATVHILGAYFHWRIVALMALIPNVLSLAIAPFWPESPYWLASVGRFDECIAAFYWLRGKGAEDQEELDDLLNKHKERIAAEGTNQGIMRSIMRHLMYLKNRDFLKLVLLVMMMNNLVEFSGRYVLNTYSISILQTITDSQDMAYKITIFLDLLTLVLSFATAILVKVMKRRTILFSTSLMSMVCLFICSLLLYLKTHNMIPSYFKWVAIIIYSVYIAAMSIGVLPIVIGYFGEIFPVLYKPLAGMLVGAYGVALNSFMNKVTPPLMTGLGPHGTFLVFAISMFLCLCFLYPNLPETKDRTLQDIENKWEVECGRTKNTKRHSVNTEMVLLSKKNIDQP</sequence>
<feature type="transmembrane region" description="Helical" evidence="5">
    <location>
        <begin position="12"/>
        <end position="40"/>
    </location>
</feature>
<evidence type="ECO:0000256" key="2">
    <source>
        <dbReference type="ARBA" id="ARBA00022692"/>
    </source>
</evidence>
<dbReference type="Proteomes" id="UP000823941">
    <property type="component" value="Chromosome 12"/>
</dbReference>
<comment type="subcellular location">
    <subcellularLocation>
        <location evidence="1">Membrane</location>
        <topology evidence="1">Multi-pass membrane protein</topology>
    </subcellularLocation>
</comment>
<feature type="domain" description="Major facilitator superfamily (MFS) profile" evidence="6">
    <location>
        <begin position="14"/>
        <end position="450"/>
    </location>
</feature>
<feature type="transmembrane region" description="Helical" evidence="5">
    <location>
        <begin position="256"/>
        <end position="277"/>
    </location>
</feature>
<reference evidence="7 8" key="1">
    <citation type="submission" date="2021-06" db="EMBL/GenBank/DDBJ databases">
        <title>A haploid diamondback moth (Plutella xylostella L.) genome assembly resolves 31 chromosomes and identifies a diamide resistance mutation.</title>
        <authorList>
            <person name="Ward C.M."/>
            <person name="Perry K.D."/>
            <person name="Baker G."/>
            <person name="Powis K."/>
            <person name="Heckel D.G."/>
            <person name="Baxter S.W."/>
        </authorList>
    </citation>
    <scope>NUCLEOTIDE SEQUENCE [LARGE SCALE GENOMIC DNA]</scope>
    <source>
        <strain evidence="7 8">LV</strain>
        <tissue evidence="7">Single pupa</tissue>
    </source>
</reference>
<feature type="transmembrane region" description="Helical" evidence="5">
    <location>
        <begin position="297"/>
        <end position="318"/>
    </location>
</feature>
<feature type="transmembrane region" description="Helical" evidence="5">
    <location>
        <begin position="422"/>
        <end position="443"/>
    </location>
</feature>
<dbReference type="PROSITE" id="PS50850">
    <property type="entry name" value="MFS"/>
    <property type="match status" value="1"/>
</dbReference>
<feature type="transmembrane region" description="Helical" evidence="5">
    <location>
        <begin position="140"/>
        <end position="159"/>
    </location>
</feature>
<evidence type="ECO:0000313" key="8">
    <source>
        <dbReference type="Proteomes" id="UP000823941"/>
    </source>
</evidence>
<feature type="transmembrane region" description="Helical" evidence="5">
    <location>
        <begin position="108"/>
        <end position="128"/>
    </location>
</feature>
<dbReference type="PANTHER" id="PTHR48021">
    <property type="match status" value="1"/>
</dbReference>
<organism evidence="7 8">
    <name type="scientific">Plutella xylostella</name>
    <name type="common">Diamondback moth</name>
    <name type="synonym">Plutella maculipennis</name>
    <dbReference type="NCBI Taxonomy" id="51655"/>
    <lineage>
        <taxon>Eukaryota</taxon>
        <taxon>Metazoa</taxon>
        <taxon>Ecdysozoa</taxon>
        <taxon>Arthropoda</taxon>
        <taxon>Hexapoda</taxon>
        <taxon>Insecta</taxon>
        <taxon>Pterygota</taxon>
        <taxon>Neoptera</taxon>
        <taxon>Endopterygota</taxon>
        <taxon>Lepidoptera</taxon>
        <taxon>Glossata</taxon>
        <taxon>Ditrysia</taxon>
        <taxon>Yponomeutoidea</taxon>
        <taxon>Plutellidae</taxon>
        <taxon>Plutella</taxon>
    </lineage>
</organism>
<dbReference type="InterPro" id="IPR020846">
    <property type="entry name" value="MFS_dom"/>
</dbReference>
<protein>
    <recommendedName>
        <fullName evidence="6">Major facilitator superfamily (MFS) profile domain-containing protein</fullName>
    </recommendedName>
</protein>
<evidence type="ECO:0000259" key="6">
    <source>
        <dbReference type="PROSITE" id="PS50850"/>
    </source>
</evidence>
<comment type="caution">
    <text evidence="7">The sequence shown here is derived from an EMBL/GenBank/DDBJ whole genome shotgun (WGS) entry which is preliminary data.</text>
</comment>
<name>A0ABQ7QLE3_PLUXY</name>
<feature type="transmembrane region" description="Helical" evidence="5">
    <location>
        <begin position="85"/>
        <end position="102"/>
    </location>
</feature>
<dbReference type="Gene3D" id="1.20.1250.20">
    <property type="entry name" value="MFS general substrate transporter like domains"/>
    <property type="match status" value="1"/>
</dbReference>
<evidence type="ECO:0000256" key="3">
    <source>
        <dbReference type="ARBA" id="ARBA00022989"/>
    </source>
</evidence>
<dbReference type="InterPro" id="IPR050549">
    <property type="entry name" value="MFS_Trehalose_Transporter"/>
</dbReference>
<dbReference type="Pfam" id="PF00083">
    <property type="entry name" value="Sugar_tr"/>
    <property type="match status" value="1"/>
</dbReference>
<evidence type="ECO:0000256" key="4">
    <source>
        <dbReference type="ARBA" id="ARBA00023136"/>
    </source>
</evidence>
<dbReference type="PANTHER" id="PTHR48021:SF1">
    <property type="entry name" value="GH07001P-RELATED"/>
    <property type="match status" value="1"/>
</dbReference>
<dbReference type="InterPro" id="IPR005828">
    <property type="entry name" value="MFS_sugar_transport-like"/>
</dbReference>
<feature type="transmembrane region" description="Helical" evidence="5">
    <location>
        <begin position="359"/>
        <end position="384"/>
    </location>
</feature>
<keyword evidence="4 5" id="KW-0472">Membrane</keyword>
<proteinExistence type="predicted"/>
<accession>A0ABQ7QLE3</accession>
<evidence type="ECO:0000256" key="1">
    <source>
        <dbReference type="ARBA" id="ARBA00004141"/>
    </source>
</evidence>
<feature type="transmembrane region" description="Helical" evidence="5">
    <location>
        <begin position="391"/>
        <end position="410"/>
    </location>
</feature>
<keyword evidence="2 5" id="KW-0812">Transmembrane</keyword>
<feature type="transmembrane region" description="Helical" evidence="5">
    <location>
        <begin position="325"/>
        <end position="347"/>
    </location>
</feature>
<dbReference type="InterPro" id="IPR036259">
    <property type="entry name" value="MFS_trans_sf"/>
</dbReference>
<gene>
    <name evidence="7" type="ORF">JYU34_008628</name>
</gene>
<keyword evidence="8" id="KW-1185">Reference proteome</keyword>
<dbReference type="EMBL" id="JAHIBW010000012">
    <property type="protein sequence ID" value="KAG7306052.1"/>
    <property type="molecule type" value="Genomic_DNA"/>
</dbReference>
<evidence type="ECO:0000256" key="5">
    <source>
        <dbReference type="SAM" id="Phobius"/>
    </source>
</evidence>
<feature type="transmembrane region" description="Helical" evidence="5">
    <location>
        <begin position="52"/>
        <end position="73"/>
    </location>
</feature>
<evidence type="ECO:0000313" key="7">
    <source>
        <dbReference type="EMBL" id="KAG7306052.1"/>
    </source>
</evidence>
<keyword evidence="3 5" id="KW-1133">Transmembrane helix</keyword>